<dbReference type="Pfam" id="PF12813">
    <property type="entry name" value="XPG_I_2"/>
    <property type="match status" value="1"/>
</dbReference>
<dbReference type="InterPro" id="IPR006838">
    <property type="entry name" value="ADTRP_AIG1"/>
</dbReference>
<evidence type="ECO:0000313" key="21">
    <source>
        <dbReference type="EMBL" id="CAH0404607.1"/>
    </source>
</evidence>
<name>A0ABN8B5J0_CHISP</name>
<comment type="catalytic activity">
    <reaction evidence="16">
        <text>13-(9Z-hexadecenoyloxy)-octadecanoate + H2O = 13-hydroxy-octadecanoate + (9Z)-hexadecenoate + H(+)</text>
        <dbReference type="Rhea" id="RHEA:52076"/>
        <dbReference type="ChEBI" id="CHEBI:15377"/>
        <dbReference type="ChEBI" id="CHEBI:15378"/>
        <dbReference type="ChEBI" id="CHEBI:32372"/>
        <dbReference type="ChEBI" id="CHEBI:136304"/>
        <dbReference type="ChEBI" id="CHEBI:136315"/>
    </reaction>
    <physiologicalReaction direction="left-to-right" evidence="16">
        <dbReference type="Rhea" id="RHEA:52077"/>
    </physiologicalReaction>
</comment>
<comment type="catalytic activity">
    <reaction evidence="12">
        <text>12-(9Z-octadecenoyloxy)-octadecanoate + H2O = 12-hydroxyoctadecanoate + (9Z)-octadecenoate + H(+)</text>
        <dbReference type="Rhea" id="RHEA:52060"/>
        <dbReference type="ChEBI" id="CHEBI:15377"/>
        <dbReference type="ChEBI" id="CHEBI:15378"/>
        <dbReference type="ChEBI" id="CHEBI:30823"/>
        <dbReference type="ChEBI" id="CHEBI:84201"/>
        <dbReference type="ChEBI" id="CHEBI:136302"/>
    </reaction>
    <physiologicalReaction direction="left-to-right" evidence="12">
        <dbReference type="Rhea" id="RHEA:52061"/>
    </physiologicalReaction>
</comment>
<feature type="domain" description="Asteroid" evidence="20">
    <location>
        <begin position="133"/>
        <end position="201"/>
    </location>
</feature>
<feature type="region of interest" description="Disordered" evidence="18">
    <location>
        <begin position="336"/>
        <end position="361"/>
    </location>
</feature>
<evidence type="ECO:0000256" key="12">
    <source>
        <dbReference type="ARBA" id="ARBA00048701"/>
    </source>
</evidence>
<comment type="catalytic activity">
    <reaction evidence="11">
        <text>12-octadecanoyloxy-octadecanoate + H2O = 12-hydroxyoctadecanoate + octadecanoate + H(+)</text>
        <dbReference type="Rhea" id="RHEA:52080"/>
        <dbReference type="ChEBI" id="CHEBI:15377"/>
        <dbReference type="ChEBI" id="CHEBI:15378"/>
        <dbReference type="ChEBI" id="CHEBI:25629"/>
        <dbReference type="ChEBI" id="CHEBI:84201"/>
        <dbReference type="ChEBI" id="CHEBI:136330"/>
    </reaction>
    <physiologicalReaction direction="left-to-right" evidence="11">
        <dbReference type="Rhea" id="RHEA:52081"/>
    </physiologicalReaction>
</comment>
<gene>
    <name evidence="21" type="ORF">CHILSU_LOCUS7952</name>
</gene>
<evidence type="ECO:0000256" key="11">
    <source>
        <dbReference type="ARBA" id="ARBA00048680"/>
    </source>
</evidence>
<comment type="similarity">
    <text evidence="4">Belongs to the AIG1 family.</text>
</comment>
<dbReference type="InterPro" id="IPR039436">
    <property type="entry name" value="Asteroid_dom"/>
</dbReference>
<evidence type="ECO:0000256" key="10">
    <source>
        <dbReference type="ARBA" id="ARBA00047863"/>
    </source>
</evidence>
<evidence type="ECO:0000256" key="1">
    <source>
        <dbReference type="ARBA" id="ARBA00000923"/>
    </source>
</evidence>
<reference evidence="21" key="1">
    <citation type="submission" date="2021-12" db="EMBL/GenBank/DDBJ databases">
        <authorList>
            <person name="King R."/>
        </authorList>
    </citation>
    <scope>NUCLEOTIDE SEQUENCE</scope>
</reference>
<evidence type="ECO:0000256" key="5">
    <source>
        <dbReference type="ARBA" id="ARBA00022692"/>
    </source>
</evidence>
<evidence type="ECO:0000256" key="6">
    <source>
        <dbReference type="ARBA" id="ARBA00022989"/>
    </source>
</evidence>
<keyword evidence="22" id="KW-1185">Reference proteome</keyword>
<evidence type="ECO:0000256" key="16">
    <source>
        <dbReference type="ARBA" id="ARBA00049322"/>
    </source>
</evidence>
<accession>A0ABN8B5J0</accession>
<keyword evidence="5 19" id="KW-0812">Transmembrane</keyword>
<dbReference type="EMBL" id="OU963896">
    <property type="protein sequence ID" value="CAH0404607.1"/>
    <property type="molecule type" value="Genomic_DNA"/>
</dbReference>
<feature type="transmembrane region" description="Helical" evidence="19">
    <location>
        <begin position="949"/>
        <end position="967"/>
    </location>
</feature>
<comment type="catalytic activity">
    <reaction evidence="9">
        <text>13-octadecanoyloxy-octadecanoate + H2O = 13-hydroxy-octadecanoate + octadecanoate + H(+)</text>
        <dbReference type="Rhea" id="RHEA:52084"/>
        <dbReference type="ChEBI" id="CHEBI:15377"/>
        <dbReference type="ChEBI" id="CHEBI:15378"/>
        <dbReference type="ChEBI" id="CHEBI:25629"/>
        <dbReference type="ChEBI" id="CHEBI:136304"/>
        <dbReference type="ChEBI" id="CHEBI:136335"/>
    </reaction>
    <physiologicalReaction direction="left-to-right" evidence="9">
        <dbReference type="Rhea" id="RHEA:52085"/>
    </physiologicalReaction>
</comment>
<comment type="catalytic activity">
    <reaction evidence="10">
        <text>9-hexadecanoyloxy-octadecanoate + H2O = 9-hydroxy-octadecanoate + hexadecanoate + H(+)</text>
        <dbReference type="Rhea" id="RHEA:52052"/>
        <dbReference type="ChEBI" id="CHEBI:7896"/>
        <dbReference type="ChEBI" id="CHEBI:15377"/>
        <dbReference type="ChEBI" id="CHEBI:15378"/>
        <dbReference type="ChEBI" id="CHEBI:83670"/>
        <dbReference type="ChEBI" id="CHEBI:136286"/>
    </reaction>
    <physiologicalReaction direction="left-to-right" evidence="10">
        <dbReference type="Rhea" id="RHEA:52053"/>
    </physiologicalReaction>
</comment>
<evidence type="ECO:0000256" key="7">
    <source>
        <dbReference type="ARBA" id="ARBA00023136"/>
    </source>
</evidence>
<feature type="transmembrane region" description="Helical" evidence="19">
    <location>
        <begin position="843"/>
        <end position="860"/>
    </location>
</feature>
<dbReference type="Pfam" id="PF04750">
    <property type="entry name" value="Far-17a_AIG1"/>
    <property type="match status" value="1"/>
</dbReference>
<evidence type="ECO:0000256" key="19">
    <source>
        <dbReference type="SAM" id="Phobius"/>
    </source>
</evidence>
<evidence type="ECO:0000256" key="17">
    <source>
        <dbReference type="ARBA" id="ARBA00049428"/>
    </source>
</evidence>
<dbReference type="PANTHER" id="PTHR15665:SF1">
    <property type="entry name" value="PROTEIN ASTEROID HOMOLOG 1"/>
    <property type="match status" value="1"/>
</dbReference>
<comment type="similarity">
    <text evidence="3">Belongs to the asteroid family.</text>
</comment>
<dbReference type="PANTHER" id="PTHR15665">
    <property type="entry name" value="ASTEROID PROTEIN"/>
    <property type="match status" value="1"/>
</dbReference>
<evidence type="ECO:0000256" key="15">
    <source>
        <dbReference type="ARBA" id="ARBA00049296"/>
    </source>
</evidence>
<comment type="catalytic activity">
    <reaction evidence="14">
        <text>9-octadecanoyloxy-octadecanoate + H2O = 9-hydroxy-octadecanoate + octadecanoate + H(+)</text>
        <dbReference type="Rhea" id="RHEA:52096"/>
        <dbReference type="ChEBI" id="CHEBI:15377"/>
        <dbReference type="ChEBI" id="CHEBI:15378"/>
        <dbReference type="ChEBI" id="CHEBI:25629"/>
        <dbReference type="ChEBI" id="CHEBI:136286"/>
        <dbReference type="ChEBI" id="CHEBI:136373"/>
    </reaction>
    <physiologicalReaction direction="left-to-right" evidence="14">
        <dbReference type="Rhea" id="RHEA:52097"/>
    </physiologicalReaction>
</comment>
<comment type="catalytic activity">
    <reaction evidence="8">
        <text>12-hexadecanoyloxy-octadecanoate + H2O = 12-hydroxyoctadecanoate + hexadecanoate + H(+)</text>
        <dbReference type="Rhea" id="RHEA:52056"/>
        <dbReference type="ChEBI" id="CHEBI:7896"/>
        <dbReference type="ChEBI" id="CHEBI:15377"/>
        <dbReference type="ChEBI" id="CHEBI:15378"/>
        <dbReference type="ChEBI" id="CHEBI:83677"/>
        <dbReference type="ChEBI" id="CHEBI:84201"/>
    </reaction>
    <physiologicalReaction direction="left-to-right" evidence="8">
        <dbReference type="Rhea" id="RHEA:52057"/>
    </physiologicalReaction>
</comment>
<comment type="catalytic activity">
    <reaction evidence="13">
        <text>9-(9Z-octadecenoyloxy)-octadecanoate + H2O = 9-hydroxy-octadecanoate + (9Z)-octadecenoate + H(+)</text>
        <dbReference type="Rhea" id="RHEA:52048"/>
        <dbReference type="ChEBI" id="CHEBI:15377"/>
        <dbReference type="ChEBI" id="CHEBI:15378"/>
        <dbReference type="ChEBI" id="CHEBI:30823"/>
        <dbReference type="ChEBI" id="CHEBI:136282"/>
        <dbReference type="ChEBI" id="CHEBI:136286"/>
    </reaction>
    <physiologicalReaction direction="left-to-right" evidence="13">
        <dbReference type="Rhea" id="RHEA:52049"/>
    </physiologicalReaction>
</comment>
<evidence type="ECO:0000256" key="4">
    <source>
        <dbReference type="ARBA" id="ARBA00009300"/>
    </source>
</evidence>
<keyword evidence="6 19" id="KW-1133">Transmembrane helix</keyword>
<organism evidence="21 22">
    <name type="scientific">Chilo suppressalis</name>
    <name type="common">Asiatic rice borer moth</name>
    <dbReference type="NCBI Taxonomy" id="168631"/>
    <lineage>
        <taxon>Eukaryota</taxon>
        <taxon>Metazoa</taxon>
        <taxon>Ecdysozoa</taxon>
        <taxon>Arthropoda</taxon>
        <taxon>Hexapoda</taxon>
        <taxon>Insecta</taxon>
        <taxon>Pterygota</taxon>
        <taxon>Neoptera</taxon>
        <taxon>Endopterygota</taxon>
        <taxon>Lepidoptera</taxon>
        <taxon>Glossata</taxon>
        <taxon>Ditrysia</taxon>
        <taxon>Pyraloidea</taxon>
        <taxon>Crambidae</taxon>
        <taxon>Crambinae</taxon>
        <taxon>Chilo</taxon>
    </lineage>
</organism>
<comment type="catalytic activity">
    <reaction evidence="17">
        <text>12-(9Z-hexadecenoyloxy)-octadecanoate + H2O = 12-hydroxyoctadecanoate + (9Z)-hexadecenoate + H(+)</text>
        <dbReference type="Rhea" id="RHEA:52072"/>
        <dbReference type="ChEBI" id="CHEBI:15377"/>
        <dbReference type="ChEBI" id="CHEBI:15378"/>
        <dbReference type="ChEBI" id="CHEBI:32372"/>
        <dbReference type="ChEBI" id="CHEBI:84201"/>
        <dbReference type="ChEBI" id="CHEBI:136312"/>
    </reaction>
    <physiologicalReaction direction="left-to-right" evidence="17">
        <dbReference type="Rhea" id="RHEA:52073"/>
    </physiologicalReaction>
</comment>
<comment type="catalytic activity">
    <reaction evidence="15">
        <text>13-(9Z-octadecenoyloxy)-octadecanoate + H2O = 13-hydroxy-octadecanoate + (9Z)-octadecenoate + H(+)</text>
        <dbReference type="Rhea" id="RHEA:52064"/>
        <dbReference type="ChEBI" id="CHEBI:15377"/>
        <dbReference type="ChEBI" id="CHEBI:15378"/>
        <dbReference type="ChEBI" id="CHEBI:30823"/>
        <dbReference type="ChEBI" id="CHEBI:136303"/>
        <dbReference type="ChEBI" id="CHEBI:136304"/>
    </reaction>
    <physiologicalReaction direction="left-to-right" evidence="15">
        <dbReference type="Rhea" id="RHEA:52065"/>
    </physiologicalReaction>
</comment>
<feature type="transmembrane region" description="Helical" evidence="19">
    <location>
        <begin position="880"/>
        <end position="898"/>
    </location>
</feature>
<evidence type="ECO:0000256" key="13">
    <source>
        <dbReference type="ARBA" id="ARBA00048800"/>
    </source>
</evidence>
<evidence type="ECO:0000259" key="20">
    <source>
        <dbReference type="Pfam" id="PF12813"/>
    </source>
</evidence>
<comment type="subcellular location">
    <subcellularLocation>
        <location evidence="2">Endomembrane system</location>
        <topology evidence="2">Multi-pass membrane protein</topology>
    </subcellularLocation>
</comment>
<keyword evidence="7 19" id="KW-0472">Membrane</keyword>
<evidence type="ECO:0000256" key="9">
    <source>
        <dbReference type="ARBA" id="ARBA00047427"/>
    </source>
</evidence>
<evidence type="ECO:0000256" key="8">
    <source>
        <dbReference type="ARBA" id="ARBA00047368"/>
    </source>
</evidence>
<sequence>MGVRGLTTYVNSNQDAFLQYYLLHDTNLVVDGNSMCAQLYRSLNYFSAFGGDYDKYAIYVRNFLRNFRKCNITAFVIFDGSHEARKLKTVYSRLRSKINGASRLDAVTQGSLQIFPLLLRDVFKQVLIEMNIPFTVCEFEADDEIATMARNLKCPVLSYDSDFFIYNVLYVPFNTLERKAKPFYVDGIKILAMECKIYTVQHLTENFGGLKEAMLPLLATLLGNDYVEKKVFNKFFTQLKLPKSKKCKNEQQRCINGIFKWLQNETLDTAISKILGRVKKAHKDKVLVVIKRSIDGYNRKHCRSLKYFNICNDNATNESKEYKLIANIDNDSFDDTVEDSANDDSSEDDTGDSSVEDEIVDDERNQPDWYAEAVRNNFIPQSHLNLFTHHLYFCNPQAEDYTDEDSFLCALPILRYIFDILTDFSFEYCTYVSREKDSNYKRILVEREHSISRPLEVPFQDLSVEQLHMYFQTFIAEKLPSLDLCDIGLLPANFQLYMISIIWWVMKCDVPLSHVHSLFVCYVMLEVIDERTGTFRGHKQFVQNYSKKIEELKKANRKYISDDGDDFFLNKCKVQYEDCLIAANALLKHFDLDESIHRRPKSYDVKKMHNFAQFQCCLLQFNSLNCVCRNPFESTKYHKCFNGTFVYNIALKLENQNDPLKFIEQYLGGSYTVIKFYKSMCAIYAKCSTKMSLINSIKTKYKKPRRRKKKIEDNDDEIINSFLVKGFESEVIVAHLLDIGLPFERVGVSDFPLDLESPFGEVTSTLQEFTDMDFDESLISLRIPQLNNLMKLRKIEGCQMVGNRINPPEISIIQSADSRARTKSPVKEHDNTQVICKWFTRRGLILQTVYFFVALLNDLVGSSEASPRKPPLIRLLKDTLFGLAFTMAVYVAGSFWSIYHFDKELIFPERIAKLFPTWLNHSMHTVVALSILLELLLTNKTYPPRKVGVTVALTFFVSYLVWMHILYERMGAWPYPIFSVLNLPARIVFFIASIAIGLSFYVLGEKLNSFVCPAVTPKKQKEDRKQKIR</sequence>
<dbReference type="InterPro" id="IPR029060">
    <property type="entry name" value="PIN-like_dom_sf"/>
</dbReference>
<protein>
    <recommendedName>
        <fullName evidence="20">Asteroid domain-containing protein</fullName>
    </recommendedName>
</protein>
<comment type="catalytic activity">
    <reaction evidence="1">
        <text>9-(9Z-hexadecenoyloxy)-octadecanoate + H2O = (9Z)-hexadecenoate + 9-hydroxy-octadecanoate + H(+)</text>
        <dbReference type="Rhea" id="RHEA:52068"/>
        <dbReference type="ChEBI" id="CHEBI:15377"/>
        <dbReference type="ChEBI" id="CHEBI:15378"/>
        <dbReference type="ChEBI" id="CHEBI:32372"/>
        <dbReference type="ChEBI" id="CHEBI:136286"/>
        <dbReference type="ChEBI" id="CHEBI:136309"/>
    </reaction>
    <physiologicalReaction direction="left-to-right" evidence="1">
        <dbReference type="Rhea" id="RHEA:52069"/>
    </physiologicalReaction>
</comment>
<dbReference type="Proteomes" id="UP001153292">
    <property type="component" value="Chromosome 3"/>
</dbReference>
<dbReference type="Gene3D" id="3.40.50.1010">
    <property type="entry name" value="5'-nuclease"/>
    <property type="match status" value="1"/>
</dbReference>
<dbReference type="SUPFAM" id="SSF88723">
    <property type="entry name" value="PIN domain-like"/>
    <property type="match status" value="1"/>
</dbReference>
<feature type="transmembrane region" description="Helical" evidence="19">
    <location>
        <begin position="918"/>
        <end position="937"/>
    </location>
</feature>
<evidence type="ECO:0000256" key="14">
    <source>
        <dbReference type="ARBA" id="ARBA00049221"/>
    </source>
</evidence>
<evidence type="ECO:0000313" key="22">
    <source>
        <dbReference type="Proteomes" id="UP001153292"/>
    </source>
</evidence>
<dbReference type="InterPro" id="IPR026832">
    <property type="entry name" value="Asteroid"/>
</dbReference>
<evidence type="ECO:0000256" key="3">
    <source>
        <dbReference type="ARBA" id="ARBA00007398"/>
    </source>
</evidence>
<feature type="transmembrane region" description="Helical" evidence="19">
    <location>
        <begin position="987"/>
        <end position="1004"/>
    </location>
</feature>
<evidence type="ECO:0000256" key="2">
    <source>
        <dbReference type="ARBA" id="ARBA00004127"/>
    </source>
</evidence>
<proteinExistence type="inferred from homology"/>
<evidence type="ECO:0000256" key="18">
    <source>
        <dbReference type="SAM" id="MobiDB-lite"/>
    </source>
</evidence>